<organism evidence="2 3">
    <name type="scientific">Pleuronectes platessa</name>
    <name type="common">European plaice</name>
    <dbReference type="NCBI Taxonomy" id="8262"/>
    <lineage>
        <taxon>Eukaryota</taxon>
        <taxon>Metazoa</taxon>
        <taxon>Chordata</taxon>
        <taxon>Craniata</taxon>
        <taxon>Vertebrata</taxon>
        <taxon>Euteleostomi</taxon>
        <taxon>Actinopterygii</taxon>
        <taxon>Neopterygii</taxon>
        <taxon>Teleostei</taxon>
        <taxon>Neoteleostei</taxon>
        <taxon>Acanthomorphata</taxon>
        <taxon>Carangaria</taxon>
        <taxon>Pleuronectiformes</taxon>
        <taxon>Pleuronectoidei</taxon>
        <taxon>Pleuronectidae</taxon>
        <taxon>Pleuronectes</taxon>
    </lineage>
</organism>
<sequence>MCPAGFTGFTRTGEPPWNDLSPREHVGCVSVRQEGEAGGSCLLLPAQLILCPAAAPGSTASPALRLTGPPPQLRAGDRDFLPDTEGGETPRDNPLLTPPLTPPITPLLPLPLLTPPSLTPLPPPLTPLPPPPLLTPSAYSSSHTSSYSSSKHIQIFSLHHLSKRAEGFMKGCSTLHNKEKNKSLKFAVQGLTEPQL</sequence>
<proteinExistence type="predicted"/>
<feature type="compositionally biased region" description="Pro residues" evidence="1">
    <location>
        <begin position="96"/>
        <end position="108"/>
    </location>
</feature>
<protein>
    <submittedName>
        <fullName evidence="2">Uncharacterized protein</fullName>
    </submittedName>
</protein>
<feature type="region of interest" description="Disordered" evidence="1">
    <location>
        <begin position="1"/>
        <end position="22"/>
    </location>
</feature>
<evidence type="ECO:0000313" key="2">
    <source>
        <dbReference type="EMBL" id="CAB1433751.1"/>
    </source>
</evidence>
<dbReference type="EMBL" id="CADEAL010001591">
    <property type="protein sequence ID" value="CAB1433751.1"/>
    <property type="molecule type" value="Genomic_DNA"/>
</dbReference>
<evidence type="ECO:0000313" key="3">
    <source>
        <dbReference type="Proteomes" id="UP001153269"/>
    </source>
</evidence>
<feature type="region of interest" description="Disordered" evidence="1">
    <location>
        <begin position="61"/>
        <end position="108"/>
    </location>
</feature>
<accession>A0A9N7UPA5</accession>
<dbReference type="AlphaFoldDB" id="A0A9N7UPA5"/>
<dbReference type="Proteomes" id="UP001153269">
    <property type="component" value="Unassembled WGS sequence"/>
</dbReference>
<keyword evidence="3" id="KW-1185">Reference proteome</keyword>
<gene>
    <name evidence="2" type="ORF">PLEPLA_LOCUS21842</name>
</gene>
<name>A0A9N7UPA5_PLEPL</name>
<reference evidence="2" key="1">
    <citation type="submission" date="2020-03" db="EMBL/GenBank/DDBJ databases">
        <authorList>
            <person name="Weist P."/>
        </authorList>
    </citation>
    <scope>NUCLEOTIDE SEQUENCE</scope>
</reference>
<evidence type="ECO:0000256" key="1">
    <source>
        <dbReference type="SAM" id="MobiDB-lite"/>
    </source>
</evidence>
<comment type="caution">
    <text evidence="2">The sequence shown here is derived from an EMBL/GenBank/DDBJ whole genome shotgun (WGS) entry which is preliminary data.</text>
</comment>